<keyword evidence="2" id="KW-0808">Transferase</keyword>
<reference evidence="2 3" key="1">
    <citation type="submission" date="2020-10" db="EMBL/GenBank/DDBJ databases">
        <title>Phylogeny of dyella-like bacteria.</title>
        <authorList>
            <person name="Fu J."/>
        </authorList>
    </citation>
    <scope>NUCLEOTIDE SEQUENCE [LARGE SCALE GENOMIC DNA]</scope>
    <source>
        <strain evidence="2 3">DHOB09</strain>
    </source>
</reference>
<gene>
    <name evidence="2" type="ORF">ISN74_09945</name>
</gene>
<evidence type="ECO:0000313" key="3">
    <source>
        <dbReference type="Proteomes" id="UP000663181"/>
    </source>
</evidence>
<dbReference type="SUPFAM" id="SSF53335">
    <property type="entry name" value="S-adenosyl-L-methionine-dependent methyltransferases"/>
    <property type="match status" value="1"/>
</dbReference>
<dbReference type="Gene3D" id="3.40.50.150">
    <property type="entry name" value="Vaccinia Virus protein VP39"/>
    <property type="match status" value="1"/>
</dbReference>
<dbReference type="InterPro" id="IPR041698">
    <property type="entry name" value="Methyltransf_25"/>
</dbReference>
<keyword evidence="3" id="KW-1185">Reference proteome</keyword>
<sequence length="294" mass="33087">MHVPHVGRVEVGVSNVYKPGTGSRAVALDETQLLDTQRAFDSVAADYDGPRGNNELIQRMRLTLWDTVTGEVVPGSRLLDLGCGTGIDAAEFAQRGYQVVASDWSPQMVERTRMRADTIGLSSRVSAVHVGVHQLERIEGTFDGIYSNFGPLNCAPDLEAVANECARLLRPGGKLVFSVMGRVCPWELGYYALKGRFRRATVRATRGATAVGMNRHTIWTYYYLPREFYRAFAPHFSLASYRALSLFLPPPYLVDYYRRRRGWCDQLGKIDDRLGSLPLLRDMGDHFLIVMHRR</sequence>
<evidence type="ECO:0000259" key="1">
    <source>
        <dbReference type="Pfam" id="PF13649"/>
    </source>
</evidence>
<dbReference type="InterPro" id="IPR029063">
    <property type="entry name" value="SAM-dependent_MTases_sf"/>
</dbReference>
<keyword evidence="2" id="KW-0489">Methyltransferase</keyword>
<accession>A0ABX7H2I3</accession>
<proteinExistence type="predicted"/>
<name>A0ABX7H2I3_9GAMM</name>
<organism evidence="2 3">
    <name type="scientific">Dyella caseinilytica</name>
    <dbReference type="NCBI Taxonomy" id="1849581"/>
    <lineage>
        <taxon>Bacteria</taxon>
        <taxon>Pseudomonadati</taxon>
        <taxon>Pseudomonadota</taxon>
        <taxon>Gammaproteobacteria</taxon>
        <taxon>Lysobacterales</taxon>
        <taxon>Rhodanobacteraceae</taxon>
        <taxon>Dyella</taxon>
    </lineage>
</organism>
<dbReference type="CDD" id="cd02440">
    <property type="entry name" value="AdoMet_MTases"/>
    <property type="match status" value="1"/>
</dbReference>
<feature type="domain" description="Methyltransferase" evidence="1">
    <location>
        <begin position="79"/>
        <end position="173"/>
    </location>
</feature>
<dbReference type="GO" id="GO:0008168">
    <property type="term" value="F:methyltransferase activity"/>
    <property type="evidence" value="ECO:0007669"/>
    <property type="project" value="UniProtKB-KW"/>
</dbReference>
<protein>
    <submittedName>
        <fullName evidence="2">Class I SAM-dependent methyltransferase</fullName>
    </submittedName>
</protein>
<dbReference type="PANTHER" id="PTHR43464">
    <property type="entry name" value="METHYLTRANSFERASE"/>
    <property type="match status" value="1"/>
</dbReference>
<evidence type="ECO:0000313" key="2">
    <source>
        <dbReference type="EMBL" id="QRN55610.1"/>
    </source>
</evidence>
<dbReference type="GO" id="GO:0032259">
    <property type="term" value="P:methylation"/>
    <property type="evidence" value="ECO:0007669"/>
    <property type="project" value="UniProtKB-KW"/>
</dbReference>
<dbReference type="PANTHER" id="PTHR43464:SF92">
    <property type="entry name" value="SLR1071 PROTEIN"/>
    <property type="match status" value="1"/>
</dbReference>
<dbReference type="EMBL" id="CP064030">
    <property type="protein sequence ID" value="QRN55610.1"/>
    <property type="molecule type" value="Genomic_DNA"/>
</dbReference>
<dbReference type="Proteomes" id="UP000663181">
    <property type="component" value="Chromosome"/>
</dbReference>
<dbReference type="Pfam" id="PF13649">
    <property type="entry name" value="Methyltransf_25"/>
    <property type="match status" value="1"/>
</dbReference>